<reference evidence="6" key="1">
    <citation type="submission" date="2016-06" db="EMBL/GenBank/DDBJ databases">
        <authorList>
            <person name="Varghese N."/>
            <person name="Submissions Spin"/>
        </authorList>
    </citation>
    <scope>NUCLEOTIDE SEQUENCE [LARGE SCALE GENOMIC DNA]</scope>
    <source>
        <strain evidence="6">DSM 43819</strain>
    </source>
</reference>
<keyword evidence="2" id="KW-0238">DNA-binding</keyword>
<dbReference type="InterPro" id="IPR002577">
    <property type="entry name" value="HTH_HxlR"/>
</dbReference>
<protein>
    <submittedName>
        <fullName evidence="5">Transcriptional regulator, HxlR family</fullName>
    </submittedName>
</protein>
<dbReference type="Proteomes" id="UP000198221">
    <property type="component" value="Chromosome I"/>
</dbReference>
<keyword evidence="3" id="KW-0804">Transcription</keyword>
<keyword evidence="1" id="KW-0805">Transcription regulation</keyword>
<evidence type="ECO:0000313" key="5">
    <source>
        <dbReference type="EMBL" id="SCG77870.1"/>
    </source>
</evidence>
<dbReference type="AlphaFoldDB" id="A0A1C5K513"/>
<dbReference type="PANTHER" id="PTHR33204:SF18">
    <property type="entry name" value="TRANSCRIPTIONAL REGULATORY PROTEIN"/>
    <property type="match status" value="1"/>
</dbReference>
<feature type="domain" description="HTH hxlR-type" evidence="4">
    <location>
        <begin position="5"/>
        <end position="102"/>
    </location>
</feature>
<evidence type="ECO:0000256" key="3">
    <source>
        <dbReference type="ARBA" id="ARBA00023163"/>
    </source>
</evidence>
<proteinExistence type="predicted"/>
<gene>
    <name evidence="5" type="ORF">GA0070613_6394</name>
</gene>
<dbReference type="PROSITE" id="PS51118">
    <property type="entry name" value="HTH_HXLR"/>
    <property type="match status" value="1"/>
</dbReference>
<dbReference type="InterPro" id="IPR036390">
    <property type="entry name" value="WH_DNA-bd_sf"/>
</dbReference>
<evidence type="ECO:0000313" key="6">
    <source>
        <dbReference type="Proteomes" id="UP000198221"/>
    </source>
</evidence>
<organism evidence="5 6">
    <name type="scientific">Micromonospora inositola</name>
    <dbReference type="NCBI Taxonomy" id="47865"/>
    <lineage>
        <taxon>Bacteria</taxon>
        <taxon>Bacillati</taxon>
        <taxon>Actinomycetota</taxon>
        <taxon>Actinomycetes</taxon>
        <taxon>Micromonosporales</taxon>
        <taxon>Micromonosporaceae</taxon>
        <taxon>Micromonospora</taxon>
    </lineage>
</organism>
<dbReference type="GO" id="GO:0003677">
    <property type="term" value="F:DNA binding"/>
    <property type="evidence" value="ECO:0007669"/>
    <property type="project" value="UniProtKB-KW"/>
</dbReference>
<evidence type="ECO:0000256" key="1">
    <source>
        <dbReference type="ARBA" id="ARBA00023015"/>
    </source>
</evidence>
<accession>A0A1C5K513</accession>
<dbReference type="PANTHER" id="PTHR33204">
    <property type="entry name" value="TRANSCRIPTIONAL REGULATOR, MARR FAMILY"/>
    <property type="match status" value="1"/>
</dbReference>
<dbReference type="SUPFAM" id="SSF46785">
    <property type="entry name" value="Winged helix' DNA-binding domain"/>
    <property type="match status" value="1"/>
</dbReference>
<dbReference type="InterPro" id="IPR036388">
    <property type="entry name" value="WH-like_DNA-bd_sf"/>
</dbReference>
<keyword evidence="6" id="KW-1185">Reference proteome</keyword>
<evidence type="ECO:0000259" key="4">
    <source>
        <dbReference type="PROSITE" id="PS51118"/>
    </source>
</evidence>
<dbReference type="Gene3D" id="1.10.10.10">
    <property type="entry name" value="Winged helix-like DNA-binding domain superfamily/Winged helix DNA-binding domain"/>
    <property type="match status" value="1"/>
</dbReference>
<dbReference type="EMBL" id="LT607754">
    <property type="protein sequence ID" value="SCG77870.1"/>
    <property type="molecule type" value="Genomic_DNA"/>
</dbReference>
<name>A0A1C5K513_9ACTN</name>
<evidence type="ECO:0000256" key="2">
    <source>
        <dbReference type="ARBA" id="ARBA00023125"/>
    </source>
</evidence>
<dbReference type="Pfam" id="PF01638">
    <property type="entry name" value="HxlR"/>
    <property type="match status" value="1"/>
</dbReference>
<sequence length="116" mass="13548">MQRLETVYDAVRLCGYRWSLEILTVLDRQRQMRFTDLQQTIRPTPSSKSLIDALRRLQDQGLVDRSTRADASPYQLTAAGQHLLPLLLTFMDQLQQWTHTYRDGAGRRVDRDTDAR</sequence>